<evidence type="ECO:0000256" key="2">
    <source>
        <dbReference type="SAM" id="MobiDB-lite"/>
    </source>
</evidence>
<evidence type="ECO:0000256" key="1">
    <source>
        <dbReference type="SAM" id="Coils"/>
    </source>
</evidence>
<evidence type="ECO:0000313" key="3">
    <source>
        <dbReference type="EMBL" id="CAH1792562.1"/>
    </source>
</evidence>
<evidence type="ECO:0008006" key="5">
    <source>
        <dbReference type="Google" id="ProtNLM"/>
    </source>
</evidence>
<evidence type="ECO:0000313" key="4">
    <source>
        <dbReference type="Proteomes" id="UP000749559"/>
    </source>
</evidence>
<feature type="coiled-coil region" evidence="1">
    <location>
        <begin position="124"/>
        <end position="161"/>
    </location>
</feature>
<comment type="caution">
    <text evidence="3">The sequence shown here is derived from an EMBL/GenBank/DDBJ whole genome shotgun (WGS) entry which is preliminary data.</text>
</comment>
<dbReference type="Proteomes" id="UP000749559">
    <property type="component" value="Unassembled WGS sequence"/>
</dbReference>
<dbReference type="InterPro" id="IPR027417">
    <property type="entry name" value="P-loop_NTPase"/>
</dbReference>
<keyword evidence="1" id="KW-0175">Coiled coil</keyword>
<dbReference type="PROSITE" id="PS50096">
    <property type="entry name" value="IQ"/>
    <property type="match status" value="3"/>
</dbReference>
<dbReference type="SUPFAM" id="SSF52540">
    <property type="entry name" value="P-loop containing nucleoside triphosphate hydrolases"/>
    <property type="match status" value="1"/>
</dbReference>
<feature type="region of interest" description="Disordered" evidence="2">
    <location>
        <begin position="218"/>
        <end position="246"/>
    </location>
</feature>
<gene>
    <name evidence="3" type="ORF">OFUS_LOCUS17515</name>
</gene>
<organism evidence="3 4">
    <name type="scientific">Owenia fusiformis</name>
    <name type="common">Polychaete worm</name>
    <dbReference type="NCBI Taxonomy" id="6347"/>
    <lineage>
        <taxon>Eukaryota</taxon>
        <taxon>Metazoa</taxon>
        <taxon>Spiralia</taxon>
        <taxon>Lophotrochozoa</taxon>
        <taxon>Annelida</taxon>
        <taxon>Polychaeta</taxon>
        <taxon>Sedentaria</taxon>
        <taxon>Canalipalpata</taxon>
        <taxon>Sabellida</taxon>
        <taxon>Oweniida</taxon>
        <taxon>Oweniidae</taxon>
        <taxon>Owenia</taxon>
    </lineage>
</organism>
<accession>A0A8S4PLU3</accession>
<proteinExistence type="predicted"/>
<dbReference type="InterPro" id="IPR000048">
    <property type="entry name" value="IQ_motif_EF-hand-BS"/>
</dbReference>
<name>A0A8S4PLU3_OWEFU</name>
<dbReference type="AlphaFoldDB" id="A0A8S4PLU3"/>
<dbReference type="SMART" id="SM00015">
    <property type="entry name" value="IQ"/>
    <property type="match status" value="3"/>
</dbReference>
<sequence length="364" mass="43247">SFKMATMVRLKKDVPPIVDECYERKNEAEAARANEFRAIVRIQAWFRGQRVRAYIRHLNYCASKMQARFRGFLGRKFSRLLVKNSVFIMKMNHYNAMATKVQKIWRGYYTRKYISNYYSRKRYLEGLQVKNEIVRNELEEYAEQQEMIEQRKREMAEKKLKDDHAAKTHYLVSTEVIPGIYNSPFLPFDRRHLYARLYPSEKEYLLRSTRPRSHKIVEPKEPEFDATSKSYSLPKHKPLPPIGPKPQGPFRDAVEVQAQRYKPFQPSLRVATNYLSVEEAREAMKAEEWVNRINDNTFQPFSRRDRDYEPLLHTTSQFGHLPYGTNYFREEKIDKHVVQQSFQSVVAPIPILEKLNDTYSQGQV</sequence>
<keyword evidence="4" id="KW-1185">Reference proteome</keyword>
<dbReference type="Pfam" id="PF00612">
    <property type="entry name" value="IQ"/>
    <property type="match status" value="3"/>
</dbReference>
<protein>
    <recommendedName>
        <fullName evidence="5">Spermatogenesis-associated protein 17</fullName>
    </recommendedName>
</protein>
<reference evidence="3" key="1">
    <citation type="submission" date="2022-03" db="EMBL/GenBank/DDBJ databases">
        <authorList>
            <person name="Martin C."/>
        </authorList>
    </citation>
    <scope>NUCLEOTIDE SEQUENCE</scope>
</reference>
<feature type="non-terminal residue" evidence="3">
    <location>
        <position position="364"/>
    </location>
</feature>
<dbReference type="Gene3D" id="1.20.5.190">
    <property type="match status" value="1"/>
</dbReference>
<dbReference type="OrthoDB" id="190375at2759"/>
<dbReference type="EMBL" id="CAIIXF020000008">
    <property type="protein sequence ID" value="CAH1792562.1"/>
    <property type="molecule type" value="Genomic_DNA"/>
</dbReference>